<dbReference type="Gene3D" id="3.40.50.1820">
    <property type="entry name" value="alpha/beta hydrolase"/>
    <property type="match status" value="1"/>
</dbReference>
<dbReference type="InterPro" id="IPR046879">
    <property type="entry name" value="KANL3/Tex30_Abhydrolase"/>
</dbReference>
<proteinExistence type="predicted"/>
<dbReference type="PANTHER" id="PTHR13136:SF11">
    <property type="entry name" value="TESTIS-EXPRESSED PROTEIN 30"/>
    <property type="match status" value="1"/>
</dbReference>
<accession>A0ABT1BHD4</accession>
<dbReference type="PANTHER" id="PTHR13136">
    <property type="entry name" value="TESTIS DEVELOPMENT PROTEIN PRTD"/>
    <property type="match status" value="1"/>
</dbReference>
<name>A0ABT1BHD4_9BURK</name>
<feature type="domain" description="KANL3/Tex30 alpha/beta hydrolase-like" evidence="1">
    <location>
        <begin position="87"/>
        <end position="211"/>
    </location>
</feature>
<dbReference type="SUPFAM" id="SSF53474">
    <property type="entry name" value="alpha/beta-Hydrolases"/>
    <property type="match status" value="1"/>
</dbReference>
<evidence type="ECO:0000313" key="3">
    <source>
        <dbReference type="Proteomes" id="UP001204851"/>
    </source>
</evidence>
<dbReference type="Pfam" id="PF20408">
    <property type="entry name" value="Abhydrolase_11"/>
    <property type="match status" value="1"/>
</dbReference>
<dbReference type="EMBL" id="JAMXMC010000002">
    <property type="protein sequence ID" value="MCO5975645.1"/>
    <property type="molecule type" value="Genomic_DNA"/>
</dbReference>
<keyword evidence="3" id="KW-1185">Reference proteome</keyword>
<dbReference type="InterPro" id="IPR029058">
    <property type="entry name" value="AB_hydrolase_fold"/>
</dbReference>
<evidence type="ECO:0000259" key="1">
    <source>
        <dbReference type="Pfam" id="PF20408"/>
    </source>
</evidence>
<organism evidence="2 3">
    <name type="scientific">Ideonella oryzae</name>
    <dbReference type="NCBI Taxonomy" id="2937441"/>
    <lineage>
        <taxon>Bacteria</taxon>
        <taxon>Pseudomonadati</taxon>
        <taxon>Pseudomonadota</taxon>
        <taxon>Betaproteobacteria</taxon>
        <taxon>Burkholderiales</taxon>
        <taxon>Sphaerotilaceae</taxon>
        <taxon>Ideonella</taxon>
    </lineage>
</organism>
<reference evidence="2 3" key="1">
    <citation type="submission" date="2022-06" db="EMBL/GenBank/DDBJ databases">
        <title>Ideonella sp. NS12-5 Genome sequencing and assembly.</title>
        <authorList>
            <person name="Jung Y."/>
        </authorList>
    </citation>
    <scope>NUCLEOTIDE SEQUENCE [LARGE SCALE GENOMIC DNA]</scope>
    <source>
        <strain evidence="2 3">NS12-5</strain>
    </source>
</reference>
<protein>
    <recommendedName>
        <fullName evidence="1">KANL3/Tex30 alpha/beta hydrolase-like domain-containing protein</fullName>
    </recommendedName>
</protein>
<dbReference type="RefSeq" id="WP_252768093.1">
    <property type="nucleotide sequence ID" value="NZ_JAMXMC010000002.1"/>
</dbReference>
<dbReference type="InterPro" id="IPR026555">
    <property type="entry name" value="NSL3/Tex30"/>
</dbReference>
<dbReference type="Proteomes" id="UP001204851">
    <property type="component" value="Unassembled WGS sequence"/>
</dbReference>
<evidence type="ECO:0000313" key="2">
    <source>
        <dbReference type="EMBL" id="MCO5975645.1"/>
    </source>
</evidence>
<gene>
    <name evidence="2" type="ORF">M0L44_02765</name>
</gene>
<sequence length="229" mass="25979">MPPIPPVSRTPILLMVGRDHWQKDGPLNIQLLDRLRRPGLRVAWEDPATAWVHAWQDWTRRHPGLPGWLHPWGLRGAQLAYAVVHPSYLGYLRRRGRRTVEDRCASLCHTVRALAQQGEVIVFARSSGGRVASLVADALPLSRIVCLGYPFRHPDAGDEPERYRHLATLRTPMLIVQGRHDVYGGAEVAQRYPLSPQVCLRVVEADHDFRLDPEQADRIVALIETELGW</sequence>
<comment type="caution">
    <text evidence="2">The sequence shown here is derived from an EMBL/GenBank/DDBJ whole genome shotgun (WGS) entry which is preliminary data.</text>
</comment>